<protein>
    <recommendedName>
        <fullName evidence="2">Anti-sigma factor antagonist</fullName>
    </recommendedName>
</protein>
<dbReference type="Pfam" id="PF01740">
    <property type="entry name" value="STAS"/>
    <property type="match status" value="1"/>
</dbReference>
<dbReference type="Proteomes" id="UP000185696">
    <property type="component" value="Unassembled WGS sequence"/>
</dbReference>
<dbReference type="InterPro" id="IPR003658">
    <property type="entry name" value="Anti-sigma_ant"/>
</dbReference>
<dbReference type="PANTHER" id="PTHR33495:SF13">
    <property type="entry name" value="ANTI-SIGMA-F FACTOR ANTAGONIST RSFB"/>
    <property type="match status" value="1"/>
</dbReference>
<dbReference type="EMBL" id="MSIF01000030">
    <property type="protein sequence ID" value="OLF05393.1"/>
    <property type="molecule type" value="Genomic_DNA"/>
</dbReference>
<dbReference type="Gene3D" id="3.30.750.24">
    <property type="entry name" value="STAS domain"/>
    <property type="match status" value="1"/>
</dbReference>
<keyword evidence="5" id="KW-1185">Reference proteome</keyword>
<evidence type="ECO:0000313" key="5">
    <source>
        <dbReference type="Proteomes" id="UP000185696"/>
    </source>
</evidence>
<dbReference type="NCBIfam" id="TIGR00377">
    <property type="entry name" value="ant_ant_sig"/>
    <property type="match status" value="1"/>
</dbReference>
<evidence type="ECO:0000256" key="2">
    <source>
        <dbReference type="RuleBase" id="RU003749"/>
    </source>
</evidence>
<feature type="domain" description="STAS" evidence="3">
    <location>
        <begin position="1"/>
        <end position="104"/>
    </location>
</feature>
<reference evidence="4 5" key="1">
    <citation type="submission" date="2016-12" db="EMBL/GenBank/DDBJ databases">
        <title>The draft genome sequence of Actinophytocola xinjiangensis.</title>
        <authorList>
            <person name="Wang W."/>
            <person name="Yuan L."/>
        </authorList>
    </citation>
    <scope>NUCLEOTIDE SEQUENCE [LARGE SCALE GENOMIC DNA]</scope>
    <source>
        <strain evidence="4 5">CGMCC 4.4663</strain>
    </source>
</reference>
<evidence type="ECO:0000259" key="3">
    <source>
        <dbReference type="PROSITE" id="PS50801"/>
    </source>
</evidence>
<proteinExistence type="inferred from homology"/>
<dbReference type="GO" id="GO:0043856">
    <property type="term" value="F:anti-sigma factor antagonist activity"/>
    <property type="evidence" value="ECO:0007669"/>
    <property type="project" value="InterPro"/>
</dbReference>
<dbReference type="PROSITE" id="PS50801">
    <property type="entry name" value="STAS"/>
    <property type="match status" value="1"/>
</dbReference>
<dbReference type="InterPro" id="IPR002645">
    <property type="entry name" value="STAS_dom"/>
</dbReference>
<comment type="caution">
    <text evidence="4">The sequence shown here is derived from an EMBL/GenBank/DDBJ whole genome shotgun (WGS) entry which is preliminary data.</text>
</comment>
<dbReference type="SUPFAM" id="SSF52091">
    <property type="entry name" value="SpoIIaa-like"/>
    <property type="match status" value="1"/>
</dbReference>
<organism evidence="4 5">
    <name type="scientific">Actinophytocola xinjiangensis</name>
    <dbReference type="NCBI Taxonomy" id="485602"/>
    <lineage>
        <taxon>Bacteria</taxon>
        <taxon>Bacillati</taxon>
        <taxon>Actinomycetota</taxon>
        <taxon>Actinomycetes</taxon>
        <taxon>Pseudonocardiales</taxon>
        <taxon>Pseudonocardiaceae</taxon>
    </lineage>
</organism>
<gene>
    <name evidence="4" type="ORF">BLA60_36600</name>
</gene>
<dbReference type="PANTHER" id="PTHR33495">
    <property type="entry name" value="ANTI-SIGMA FACTOR ANTAGONIST TM_1081-RELATED-RELATED"/>
    <property type="match status" value="1"/>
</dbReference>
<name>A0A7Z0WEE3_9PSEU</name>
<accession>A0A7Z0WEE3</accession>
<evidence type="ECO:0000313" key="4">
    <source>
        <dbReference type="EMBL" id="OLF05393.1"/>
    </source>
</evidence>
<evidence type="ECO:0000256" key="1">
    <source>
        <dbReference type="ARBA" id="ARBA00009013"/>
    </source>
</evidence>
<dbReference type="InterPro" id="IPR036513">
    <property type="entry name" value="STAS_dom_sf"/>
</dbReference>
<comment type="similarity">
    <text evidence="1 2">Belongs to the anti-sigma-factor antagonist family.</text>
</comment>
<dbReference type="CDD" id="cd07043">
    <property type="entry name" value="STAS_anti-anti-sigma_factors"/>
    <property type="match status" value="1"/>
</dbReference>
<sequence>MDALGETVVLAVIGEVDLATAPVLEESISTAFAREPDMVIVDLSEVSFLASVGMSILIGYNERAGDTRFRLVASGAATYRPLQLTGVADTISIFPTRDQALAEG</sequence>
<dbReference type="AlphaFoldDB" id="A0A7Z0WEE3"/>